<gene>
    <name evidence="2" type="ordered locus">PCC8801_2946</name>
</gene>
<dbReference type="KEGG" id="cyp:PCC8801_2946"/>
<name>B7JW97_RIPO1</name>
<dbReference type="AlphaFoldDB" id="B7JW97"/>
<feature type="domain" description="Putative restriction endonuclease" evidence="1">
    <location>
        <begin position="13"/>
        <end position="178"/>
    </location>
</feature>
<organism evidence="2 3">
    <name type="scientific">Rippkaea orientalis (strain PCC 8801 / RF-1)</name>
    <name type="common">Cyanothece sp. (strain PCC 8801)</name>
    <dbReference type="NCBI Taxonomy" id="41431"/>
    <lineage>
        <taxon>Bacteria</taxon>
        <taxon>Bacillati</taxon>
        <taxon>Cyanobacteriota</taxon>
        <taxon>Cyanophyceae</taxon>
        <taxon>Oscillatoriophycideae</taxon>
        <taxon>Chroococcales</taxon>
        <taxon>Aphanothecaceae</taxon>
        <taxon>Rippkaea</taxon>
        <taxon>Rippkaea orientalis</taxon>
    </lineage>
</organism>
<dbReference type="InterPro" id="IPR012296">
    <property type="entry name" value="Nuclease_put_TT1808"/>
</dbReference>
<dbReference type="Pfam" id="PF05685">
    <property type="entry name" value="Uma2"/>
    <property type="match status" value="1"/>
</dbReference>
<dbReference type="PANTHER" id="PTHR34107:SF5">
    <property type="entry name" value="SLL1355 PROTEIN"/>
    <property type="match status" value="1"/>
</dbReference>
<dbReference type="HOGENOM" id="CLU_107036_0_0_3"/>
<dbReference type="eggNOG" id="COG4636">
    <property type="taxonomic scope" value="Bacteria"/>
</dbReference>
<dbReference type="Proteomes" id="UP000008204">
    <property type="component" value="Chromosome"/>
</dbReference>
<dbReference type="Gene3D" id="3.90.1570.10">
    <property type="entry name" value="tt1808, chain A"/>
    <property type="match status" value="1"/>
</dbReference>
<dbReference type="OrthoDB" id="517930at2"/>
<keyword evidence="3" id="KW-1185">Reference proteome</keyword>
<proteinExistence type="predicted"/>
<protein>
    <recommendedName>
        <fullName evidence="1">Putative restriction endonuclease domain-containing protein</fullName>
    </recommendedName>
</protein>
<dbReference type="InterPro" id="IPR008538">
    <property type="entry name" value="Uma2"/>
</dbReference>
<dbReference type="InterPro" id="IPR011335">
    <property type="entry name" value="Restrct_endonuc-II-like"/>
</dbReference>
<dbReference type="STRING" id="41431.PCC8801_2946"/>
<evidence type="ECO:0000259" key="1">
    <source>
        <dbReference type="Pfam" id="PF05685"/>
    </source>
</evidence>
<sequence length="188" mass="21673">MFIAKTIESILTLEEFLEMPETKPASEYLEGIIEQKPIPQGEHSSLQIQLGTAINNFSIPRKLAYAFPELRCSFSNRSIVPDLVVFNWARIPRTHQGKIANKFEIYPDWIIEILSPEQSTNKDIKKILFCLKQETKLGWLIDPEDESVMIFKPDQLPEIISGADILPTLNILSDWQLTSQEIFDWLKL</sequence>
<accession>B7JW97</accession>
<evidence type="ECO:0000313" key="3">
    <source>
        <dbReference type="Proteomes" id="UP000008204"/>
    </source>
</evidence>
<dbReference type="RefSeq" id="WP_012596208.1">
    <property type="nucleotide sequence ID" value="NC_011726.1"/>
</dbReference>
<dbReference type="SUPFAM" id="SSF52980">
    <property type="entry name" value="Restriction endonuclease-like"/>
    <property type="match status" value="1"/>
</dbReference>
<dbReference type="CDD" id="cd06260">
    <property type="entry name" value="DUF820-like"/>
    <property type="match status" value="1"/>
</dbReference>
<dbReference type="EMBL" id="CP001287">
    <property type="protein sequence ID" value="ACK66942.1"/>
    <property type="molecule type" value="Genomic_DNA"/>
</dbReference>
<reference evidence="3" key="1">
    <citation type="journal article" date="2011" name="MBio">
        <title>Novel metabolic attributes of the genus Cyanothece, comprising a group of unicellular nitrogen-fixing Cyanobacteria.</title>
        <authorList>
            <person name="Bandyopadhyay A."/>
            <person name="Elvitigala T."/>
            <person name="Welsh E."/>
            <person name="Stockel J."/>
            <person name="Liberton M."/>
            <person name="Min H."/>
            <person name="Sherman L.A."/>
            <person name="Pakrasi H.B."/>
        </authorList>
    </citation>
    <scope>NUCLEOTIDE SEQUENCE [LARGE SCALE GENOMIC DNA]</scope>
    <source>
        <strain evidence="3">PCC 8801</strain>
    </source>
</reference>
<evidence type="ECO:0000313" key="2">
    <source>
        <dbReference type="EMBL" id="ACK66942.1"/>
    </source>
</evidence>
<dbReference type="PANTHER" id="PTHR34107">
    <property type="entry name" value="SLL0198 PROTEIN-RELATED"/>
    <property type="match status" value="1"/>
</dbReference>